<dbReference type="GO" id="GO:0022857">
    <property type="term" value="F:transmembrane transporter activity"/>
    <property type="evidence" value="ECO:0007669"/>
    <property type="project" value="InterPro"/>
</dbReference>
<dbReference type="NCBIfam" id="TIGR01726">
    <property type="entry name" value="HEQRo_perm_3TM"/>
    <property type="match status" value="1"/>
</dbReference>
<keyword evidence="4" id="KW-1003">Cell membrane</keyword>
<evidence type="ECO:0000256" key="2">
    <source>
        <dbReference type="ARBA" id="ARBA00010072"/>
    </source>
</evidence>
<dbReference type="InterPro" id="IPR010065">
    <property type="entry name" value="AA_ABC_transptr_permease_3TM"/>
</dbReference>
<dbReference type="PANTHER" id="PTHR30614">
    <property type="entry name" value="MEMBRANE COMPONENT OF AMINO ACID ABC TRANSPORTER"/>
    <property type="match status" value="1"/>
</dbReference>
<evidence type="ECO:0000256" key="7">
    <source>
        <dbReference type="ARBA" id="ARBA00022989"/>
    </source>
</evidence>
<dbReference type="EMBL" id="ACIM02000001">
    <property type="protein sequence ID" value="EEW96840.1"/>
    <property type="molecule type" value="Genomic_DNA"/>
</dbReference>
<dbReference type="SUPFAM" id="SSF161098">
    <property type="entry name" value="MetI-like"/>
    <property type="match status" value="1"/>
</dbReference>
<protein>
    <submittedName>
        <fullName evidence="11">ABC transporter, permease protein</fullName>
    </submittedName>
</protein>
<keyword evidence="7 9" id="KW-1133">Transmembrane helix</keyword>
<evidence type="ECO:0000256" key="8">
    <source>
        <dbReference type="ARBA" id="ARBA00023136"/>
    </source>
</evidence>
<dbReference type="PANTHER" id="PTHR30614:SF37">
    <property type="entry name" value="AMINO-ACID ABC TRANSPORTER PERMEASE PROTEIN YHDX-RELATED"/>
    <property type="match status" value="1"/>
</dbReference>
<keyword evidence="3 9" id="KW-0813">Transport</keyword>
<organism evidence="11 12">
    <name type="scientific">Dialister invisus DSM 15470</name>
    <dbReference type="NCBI Taxonomy" id="592028"/>
    <lineage>
        <taxon>Bacteria</taxon>
        <taxon>Bacillati</taxon>
        <taxon>Bacillota</taxon>
        <taxon>Negativicutes</taxon>
        <taxon>Veillonellales</taxon>
        <taxon>Veillonellaceae</taxon>
        <taxon>Dialister</taxon>
    </lineage>
</organism>
<feature type="domain" description="ABC transmembrane type-1" evidence="10">
    <location>
        <begin position="38"/>
        <end position="230"/>
    </location>
</feature>
<reference evidence="11" key="1">
    <citation type="submission" date="2009-09" db="EMBL/GenBank/DDBJ databases">
        <authorList>
            <person name="Weinstock G."/>
            <person name="Sodergren E."/>
            <person name="Clifton S."/>
            <person name="Fulton L."/>
            <person name="Fulton B."/>
            <person name="Courtney L."/>
            <person name="Fronick C."/>
            <person name="Harrison M."/>
            <person name="Strong C."/>
            <person name="Farmer C."/>
            <person name="Delahaunty K."/>
            <person name="Markovic C."/>
            <person name="Hall O."/>
            <person name="Minx P."/>
            <person name="Tomlinson C."/>
            <person name="Mitreva M."/>
            <person name="Nelson J."/>
            <person name="Hou S."/>
            <person name="Wollam A."/>
            <person name="Pepin K.H."/>
            <person name="Johnson M."/>
            <person name="Bhonagiri V."/>
            <person name="Nash W.E."/>
            <person name="Warren W."/>
            <person name="Chinwalla A."/>
            <person name="Mardis E.R."/>
            <person name="Wilson R.K."/>
        </authorList>
    </citation>
    <scope>NUCLEOTIDE SEQUENCE [LARGE SCALE GENOMIC DNA]</scope>
    <source>
        <strain evidence="11">DSM 15470</strain>
    </source>
</reference>
<dbReference type="AlphaFoldDB" id="C9LMQ4"/>
<name>C9LMQ4_9FIRM</name>
<evidence type="ECO:0000313" key="12">
    <source>
        <dbReference type="Proteomes" id="UP000004736"/>
    </source>
</evidence>
<feature type="transmembrane region" description="Helical" evidence="9">
    <location>
        <begin position="37"/>
        <end position="62"/>
    </location>
</feature>
<proteinExistence type="inferred from homology"/>
<comment type="subcellular location">
    <subcellularLocation>
        <location evidence="1 9">Cell membrane</location>
        <topology evidence="1 9">Multi-pass membrane protein</topology>
    </subcellularLocation>
</comment>
<dbReference type="CDD" id="cd06261">
    <property type="entry name" value="TM_PBP2"/>
    <property type="match status" value="1"/>
</dbReference>
<comment type="caution">
    <text evidence="11">The sequence shown here is derived from an EMBL/GenBank/DDBJ whole genome shotgun (WGS) entry which is preliminary data.</text>
</comment>
<dbReference type="STRING" id="592028.GCWU000321_00808"/>
<evidence type="ECO:0000256" key="1">
    <source>
        <dbReference type="ARBA" id="ARBA00004651"/>
    </source>
</evidence>
<keyword evidence="6" id="KW-0029">Amino-acid transport</keyword>
<keyword evidence="5 9" id="KW-0812">Transmembrane</keyword>
<dbReference type="InterPro" id="IPR035906">
    <property type="entry name" value="MetI-like_sf"/>
</dbReference>
<keyword evidence="8 9" id="KW-0472">Membrane</keyword>
<dbReference type="HOGENOM" id="CLU_019602_1_0_9"/>
<dbReference type="Proteomes" id="UP000004736">
    <property type="component" value="Unassembled WGS sequence"/>
</dbReference>
<feature type="transmembrane region" description="Helical" evidence="9">
    <location>
        <begin position="208"/>
        <end position="229"/>
    </location>
</feature>
<dbReference type="Gene3D" id="1.10.3720.10">
    <property type="entry name" value="MetI-like"/>
    <property type="match status" value="1"/>
</dbReference>
<gene>
    <name evidence="11" type="ORF">GCWU000321_00808</name>
</gene>
<dbReference type="GO" id="GO:0006865">
    <property type="term" value="P:amino acid transport"/>
    <property type="evidence" value="ECO:0007669"/>
    <property type="project" value="UniProtKB-KW"/>
</dbReference>
<evidence type="ECO:0000256" key="6">
    <source>
        <dbReference type="ARBA" id="ARBA00022970"/>
    </source>
</evidence>
<evidence type="ECO:0000256" key="4">
    <source>
        <dbReference type="ARBA" id="ARBA00022475"/>
    </source>
</evidence>
<dbReference type="InterPro" id="IPR043429">
    <property type="entry name" value="ArtM/GltK/GlnP/TcyL/YhdX-like"/>
</dbReference>
<sequence length="244" mass="26821">MDISIRLPPKRKGGAILKELILDIDFMMKYAPLFAKAAWTTLGIGAAGIFLSFLAGLVISVIRYRKIPFLLPLSTAYVELSRNTPLLVQLFFLYFGLPKAGIHISGETCAAAGLTFLGGSYMAEALRSGIESVSVSQYESAAALGLTEHQIFRFVVFPQAFTVSLPPLCANVLFLIKETSVFSVCAVPDLMYIAKDLIGLYYKTDETLWMLVISYLIILLPISAGSSLLERRLRHGPYRDTDPA</sequence>
<dbReference type="PROSITE" id="PS50928">
    <property type="entry name" value="ABC_TM1"/>
    <property type="match status" value="1"/>
</dbReference>
<keyword evidence="12" id="KW-1185">Reference proteome</keyword>
<evidence type="ECO:0000256" key="3">
    <source>
        <dbReference type="ARBA" id="ARBA00022448"/>
    </source>
</evidence>
<comment type="similarity">
    <text evidence="2">Belongs to the binding-protein-dependent transport system permease family. HisMQ subfamily.</text>
</comment>
<evidence type="ECO:0000313" key="11">
    <source>
        <dbReference type="EMBL" id="EEW96840.1"/>
    </source>
</evidence>
<evidence type="ECO:0000256" key="5">
    <source>
        <dbReference type="ARBA" id="ARBA00022692"/>
    </source>
</evidence>
<evidence type="ECO:0000256" key="9">
    <source>
        <dbReference type="RuleBase" id="RU363032"/>
    </source>
</evidence>
<dbReference type="GO" id="GO:0043190">
    <property type="term" value="C:ATP-binding cassette (ABC) transporter complex"/>
    <property type="evidence" value="ECO:0007669"/>
    <property type="project" value="InterPro"/>
</dbReference>
<dbReference type="InterPro" id="IPR000515">
    <property type="entry name" value="MetI-like"/>
</dbReference>
<accession>C9LMQ4</accession>
<dbReference type="eggNOG" id="COG0765">
    <property type="taxonomic scope" value="Bacteria"/>
</dbReference>
<evidence type="ECO:0000259" key="10">
    <source>
        <dbReference type="PROSITE" id="PS50928"/>
    </source>
</evidence>
<dbReference type="Pfam" id="PF00528">
    <property type="entry name" value="BPD_transp_1"/>
    <property type="match status" value="1"/>
</dbReference>